<organism evidence="1 2">
    <name type="scientific">Spirulina subsalsa FACHB-351</name>
    <dbReference type="NCBI Taxonomy" id="234711"/>
    <lineage>
        <taxon>Bacteria</taxon>
        <taxon>Bacillati</taxon>
        <taxon>Cyanobacteriota</taxon>
        <taxon>Cyanophyceae</taxon>
        <taxon>Spirulinales</taxon>
        <taxon>Spirulinaceae</taxon>
        <taxon>Spirulina</taxon>
    </lineage>
</organism>
<dbReference type="PANTHER" id="PTHR47328">
    <property type="match status" value="1"/>
</dbReference>
<comment type="caution">
    <text evidence="1">The sequence shown here is derived from an EMBL/GenBank/DDBJ whole genome shotgun (WGS) entry which is preliminary data.</text>
</comment>
<reference evidence="1 2" key="1">
    <citation type="submission" date="2021-08" db="EMBL/GenBank/DDBJ databases">
        <title>Draft genome sequence of Spirulina subsalsa with high tolerance to salinity and hype-accumulation of phycocyanin.</title>
        <authorList>
            <person name="Pei H."/>
            <person name="Jiang L."/>
        </authorList>
    </citation>
    <scope>NUCLEOTIDE SEQUENCE [LARGE SCALE GENOMIC DNA]</scope>
    <source>
        <strain evidence="1 2">FACHB-351</strain>
    </source>
</reference>
<dbReference type="EMBL" id="JAIHOM010000146">
    <property type="protein sequence ID" value="MCW6038545.1"/>
    <property type="molecule type" value="Genomic_DNA"/>
</dbReference>
<sequence>MFGYCRSLYWHLTNSNHVEILCTGSLGTAFANGGRGEGCRVLLKRNQVRHAACAFKKRDRNVIVRREKTKIMHRVVEHSGVVYLGGVIADEVNGTSMRDQAAEVCGKIEKLLSDAGSDKSKLLSATVFITDMSQKAEMNDVWTSWLPAEDLPCRATIGVSDLGQNVLIEIVVTAAA</sequence>
<name>A0ABT3LC35_9CYAN</name>
<evidence type="ECO:0000313" key="1">
    <source>
        <dbReference type="EMBL" id="MCW6038545.1"/>
    </source>
</evidence>
<dbReference type="PANTHER" id="PTHR47328:SF1">
    <property type="entry name" value="RUTC FAMILY PROTEIN YOAB"/>
    <property type="match status" value="1"/>
</dbReference>
<dbReference type="Pfam" id="PF01042">
    <property type="entry name" value="Ribonuc_L-PSP"/>
    <property type="match status" value="1"/>
</dbReference>
<evidence type="ECO:0000313" key="2">
    <source>
        <dbReference type="Proteomes" id="UP001526426"/>
    </source>
</evidence>
<accession>A0ABT3LC35</accession>
<dbReference type="Gene3D" id="3.30.1330.40">
    <property type="entry name" value="RutC-like"/>
    <property type="match status" value="1"/>
</dbReference>
<proteinExistence type="predicted"/>
<dbReference type="Proteomes" id="UP001526426">
    <property type="component" value="Unassembled WGS sequence"/>
</dbReference>
<dbReference type="InterPro" id="IPR006175">
    <property type="entry name" value="YjgF/YER057c/UK114"/>
</dbReference>
<keyword evidence="2" id="KW-1185">Reference proteome</keyword>
<dbReference type="InterPro" id="IPR035709">
    <property type="entry name" value="YoaB-like"/>
</dbReference>
<dbReference type="SUPFAM" id="SSF55298">
    <property type="entry name" value="YjgF-like"/>
    <property type="match status" value="1"/>
</dbReference>
<protein>
    <submittedName>
        <fullName evidence="1">RidA family protein</fullName>
    </submittedName>
</protein>
<dbReference type="InterPro" id="IPR035959">
    <property type="entry name" value="RutC-like_sf"/>
</dbReference>
<dbReference type="CDD" id="cd06150">
    <property type="entry name" value="YjgF_YER057c_UK114_like_2"/>
    <property type="match status" value="1"/>
</dbReference>
<gene>
    <name evidence="1" type="ORF">K4A83_20030</name>
</gene>